<sequence length="388" mass="44216">MKNLLFFVASFLMLLSTYTFEAIAQDDESSLSVGGAVRYNVILTDYEDGSIDNNDAQFTWDTWRINVNAENNGVKLNFEYRFYPTFNTHFVKQGWIGYYFNEKDNIQIGVTQVPFGNLQYNSHNWWFQGPYYVGLEDDHDMGIKYTHTADNWDVMAAYFFQPEPAGPAAGSASFGFGGSGRYSYDIVPDGNQTNYERNQLNLRGTRTFEIDNGNVNVGASGQVGQIWNQVLDETTSRYALAIHTDINYGNWNFKGQFTNYGMDAQDDNGQSVDFVNMGAYASPYPVATEMNMYSAGLSYSYDVEWGPITNLNFYNDYTYFQKNIDGFNDAHQHVLGFLLSAGDVYTYFDIARGNNHPWLTENFGQGLGQGLNDARWNTRFNINIGYYF</sequence>
<feature type="signal peptide" evidence="1">
    <location>
        <begin position="1"/>
        <end position="24"/>
    </location>
</feature>
<keyword evidence="1" id="KW-0732">Signal</keyword>
<evidence type="ECO:0008006" key="4">
    <source>
        <dbReference type="Google" id="ProtNLM"/>
    </source>
</evidence>
<organism evidence="2 3">
    <name type="scientific">Gracilimonas halophila</name>
    <dbReference type="NCBI Taxonomy" id="1834464"/>
    <lineage>
        <taxon>Bacteria</taxon>
        <taxon>Pseudomonadati</taxon>
        <taxon>Balneolota</taxon>
        <taxon>Balneolia</taxon>
        <taxon>Balneolales</taxon>
        <taxon>Balneolaceae</taxon>
        <taxon>Gracilimonas</taxon>
    </lineage>
</organism>
<gene>
    <name evidence="2" type="ORF">ACFSVN_11270</name>
</gene>
<name>A0ABW5JN90_9BACT</name>
<protein>
    <recommendedName>
        <fullName evidence="4">Phosphate-selective porin O and P</fullName>
    </recommendedName>
</protein>
<evidence type="ECO:0000313" key="2">
    <source>
        <dbReference type="EMBL" id="MFD2533029.1"/>
    </source>
</evidence>
<feature type="chain" id="PRO_5046912768" description="Phosphate-selective porin O and P" evidence="1">
    <location>
        <begin position="25"/>
        <end position="388"/>
    </location>
</feature>
<proteinExistence type="predicted"/>
<keyword evidence="3" id="KW-1185">Reference proteome</keyword>
<reference evidence="3" key="1">
    <citation type="journal article" date="2019" name="Int. J. Syst. Evol. Microbiol.">
        <title>The Global Catalogue of Microorganisms (GCM) 10K type strain sequencing project: providing services to taxonomists for standard genome sequencing and annotation.</title>
        <authorList>
            <consortium name="The Broad Institute Genomics Platform"/>
            <consortium name="The Broad Institute Genome Sequencing Center for Infectious Disease"/>
            <person name="Wu L."/>
            <person name="Ma J."/>
        </authorList>
    </citation>
    <scope>NUCLEOTIDE SEQUENCE [LARGE SCALE GENOMIC DNA]</scope>
    <source>
        <strain evidence="3">KCTC 52042</strain>
    </source>
</reference>
<evidence type="ECO:0000313" key="3">
    <source>
        <dbReference type="Proteomes" id="UP001597460"/>
    </source>
</evidence>
<dbReference type="Proteomes" id="UP001597460">
    <property type="component" value="Unassembled WGS sequence"/>
</dbReference>
<dbReference type="SUPFAM" id="SSF56935">
    <property type="entry name" value="Porins"/>
    <property type="match status" value="1"/>
</dbReference>
<comment type="caution">
    <text evidence="2">The sequence shown here is derived from an EMBL/GenBank/DDBJ whole genome shotgun (WGS) entry which is preliminary data.</text>
</comment>
<dbReference type="EMBL" id="JBHULI010000025">
    <property type="protein sequence ID" value="MFD2533029.1"/>
    <property type="molecule type" value="Genomic_DNA"/>
</dbReference>
<evidence type="ECO:0000256" key="1">
    <source>
        <dbReference type="SAM" id="SignalP"/>
    </source>
</evidence>
<dbReference type="RefSeq" id="WP_390302582.1">
    <property type="nucleotide sequence ID" value="NZ_JBHULI010000025.1"/>
</dbReference>
<accession>A0ABW5JN90</accession>